<organism evidence="1">
    <name type="scientific">viral metagenome</name>
    <dbReference type="NCBI Taxonomy" id="1070528"/>
    <lineage>
        <taxon>unclassified sequences</taxon>
        <taxon>metagenomes</taxon>
        <taxon>organismal metagenomes</taxon>
    </lineage>
</organism>
<protein>
    <submittedName>
        <fullName evidence="1">Uncharacterized protein</fullName>
    </submittedName>
</protein>
<proteinExistence type="predicted"/>
<evidence type="ECO:0000313" key="1">
    <source>
        <dbReference type="EMBL" id="QHS82283.1"/>
    </source>
</evidence>
<reference evidence="1" key="1">
    <citation type="journal article" date="2020" name="Nature">
        <title>Giant virus diversity and host interactions through global metagenomics.</title>
        <authorList>
            <person name="Schulz F."/>
            <person name="Roux S."/>
            <person name="Paez-Espino D."/>
            <person name="Jungbluth S."/>
            <person name="Walsh D.A."/>
            <person name="Denef V.J."/>
            <person name="McMahon K.D."/>
            <person name="Konstantinidis K.T."/>
            <person name="Eloe-Fadrosh E.A."/>
            <person name="Kyrpides N.C."/>
            <person name="Woyke T."/>
        </authorList>
    </citation>
    <scope>NUCLEOTIDE SEQUENCE</scope>
    <source>
        <strain evidence="1">GVMAG-S-1101165-79</strain>
    </source>
</reference>
<accession>A0A6C0AS24</accession>
<dbReference type="EMBL" id="MN740764">
    <property type="protein sequence ID" value="QHS82283.1"/>
    <property type="molecule type" value="Genomic_DNA"/>
</dbReference>
<sequence length="156" mass="18138">MEYPDYSNPNEDNIDLEDNKNANLLDDAKSYDRGYTKIYRSYLTENGRTKRVKIELYASGGVGSDIRDAETGEYYKYKAGSLDEELFFKVSIAIGECKNKLGSHTFFYSSPEQYMAHLLVDDDISDEIIDKWRIRKNIRARIVEEKKKPKSRVIVK</sequence>
<dbReference type="AlphaFoldDB" id="A0A6C0AS24"/>
<name>A0A6C0AS24_9ZZZZ</name>